<dbReference type="Proteomes" id="UP000297385">
    <property type="component" value="Unassembled WGS sequence"/>
</dbReference>
<accession>A0A4Y8MJT1</accession>
<comment type="caution">
    <text evidence="1">The sequence shown here is derived from an EMBL/GenBank/DDBJ whole genome shotgun (WGS) entry which is preliminary data.</text>
</comment>
<protein>
    <submittedName>
        <fullName evidence="1">Uncharacterized protein</fullName>
    </submittedName>
</protein>
<evidence type="ECO:0000313" key="2">
    <source>
        <dbReference type="Proteomes" id="UP000297385"/>
    </source>
</evidence>
<reference evidence="1 2" key="1">
    <citation type="submission" date="2019-03" db="EMBL/GenBank/DDBJ databases">
        <title>Complete Genome Sequence of Paraburkholderia dipogonis ICMP 19430T, a Nitrogen-fixing Symbiont of the South African Invasive Legume Dipogon lignosus in New Zealand.</title>
        <authorList>
            <person name="De Meyer S.E."/>
        </authorList>
    </citation>
    <scope>NUCLEOTIDE SEQUENCE [LARGE SCALE GENOMIC DNA]</scope>
    <source>
        <strain evidence="1 2">ICMP 19430</strain>
    </source>
</reference>
<gene>
    <name evidence="1" type="ORF">E2553_40370</name>
</gene>
<dbReference type="AlphaFoldDB" id="A0A4Y8MJT1"/>
<dbReference type="RefSeq" id="WP_134466186.1">
    <property type="nucleotide sequence ID" value="NZ_JBHMFL010000138.1"/>
</dbReference>
<evidence type="ECO:0000313" key="1">
    <source>
        <dbReference type="EMBL" id="TFE37664.1"/>
    </source>
</evidence>
<dbReference type="GeneID" id="97309505"/>
<organism evidence="1 2">
    <name type="scientific">Paraburkholderia dipogonis</name>
    <dbReference type="NCBI Taxonomy" id="1211383"/>
    <lineage>
        <taxon>Bacteria</taxon>
        <taxon>Pseudomonadati</taxon>
        <taxon>Pseudomonadota</taxon>
        <taxon>Betaproteobacteria</taxon>
        <taxon>Burkholderiales</taxon>
        <taxon>Burkholderiaceae</taxon>
        <taxon>Paraburkholderia</taxon>
    </lineage>
</organism>
<dbReference type="Pfam" id="PF18742">
    <property type="entry name" value="DpnII-MboI"/>
    <property type="match status" value="1"/>
</dbReference>
<proteinExistence type="predicted"/>
<name>A0A4Y8MJT1_9BURK</name>
<dbReference type="EMBL" id="SNVI01000005">
    <property type="protein sequence ID" value="TFE37664.1"/>
    <property type="molecule type" value="Genomic_DNA"/>
</dbReference>
<sequence length="262" mass="29876">MAESIRRTLDEAHQAVVKLDEAQQNATLDTIDEDREQADAQELLSYYIEKAYRDTGILGERLGLSLYAREINAERRANSDKFADNEYTDHDILRHAPHLARVRAHFESLRSMTDAVSTTAHDVLKTMLLNTGKLIHQRELKPESETAVRNAILESLRLAFDDVRKEVPIHKSIKTYRADIGVPALRALVEYKYVTSKNGMKSCLDGIYADMKGYGQDDAWRNFYAVFYMTGPFYRQDEVEEEFALVNADVNWTPLLVQGPGS</sequence>